<dbReference type="Pfam" id="PF02383">
    <property type="entry name" value="Syja_N"/>
    <property type="match status" value="1"/>
</dbReference>
<dbReference type="EMBL" id="LFZO01000021">
    <property type="protein sequence ID" value="KXT17376.1"/>
    <property type="molecule type" value="Genomic_DNA"/>
</dbReference>
<feature type="region of interest" description="Disordered" evidence="1">
    <location>
        <begin position="118"/>
        <end position="183"/>
    </location>
</feature>
<feature type="compositionally biased region" description="Basic and acidic residues" evidence="1">
    <location>
        <begin position="161"/>
        <end position="175"/>
    </location>
</feature>
<evidence type="ECO:0000313" key="5">
    <source>
        <dbReference type="EMBL" id="KXT17376.1"/>
    </source>
</evidence>
<organism evidence="5 6">
    <name type="scientific">Pseudocercospora musae</name>
    <dbReference type="NCBI Taxonomy" id="113226"/>
    <lineage>
        <taxon>Eukaryota</taxon>
        <taxon>Fungi</taxon>
        <taxon>Dikarya</taxon>
        <taxon>Ascomycota</taxon>
        <taxon>Pezizomycotina</taxon>
        <taxon>Dothideomycetes</taxon>
        <taxon>Dothideomycetidae</taxon>
        <taxon>Mycosphaerellales</taxon>
        <taxon>Mycosphaerellaceae</taxon>
        <taxon>Pseudocercospora</taxon>
    </lineage>
</organism>
<dbReference type="STRING" id="113226.A0A139IS46"/>
<feature type="compositionally biased region" description="Basic and acidic residues" evidence="1">
    <location>
        <begin position="837"/>
        <end position="848"/>
    </location>
</feature>
<evidence type="ECO:0008006" key="7">
    <source>
        <dbReference type="Google" id="ProtNLM"/>
    </source>
</evidence>
<reference evidence="5 6" key="1">
    <citation type="submission" date="2015-07" db="EMBL/GenBank/DDBJ databases">
        <title>Comparative genomics of the Sigatoka disease complex on banana suggests a link between parallel evolutionary changes in Pseudocercospora fijiensis and Pseudocercospora eumusae and increased virulence on the banana host.</title>
        <authorList>
            <person name="Chang T.-C."/>
            <person name="Salvucci A."/>
            <person name="Crous P.W."/>
            <person name="Stergiopoulos I."/>
        </authorList>
    </citation>
    <scope>NUCLEOTIDE SEQUENCE [LARGE SCALE GENOMIC DNA]</scope>
    <source>
        <strain evidence="5 6">CBS 116634</strain>
    </source>
</reference>
<evidence type="ECO:0000313" key="6">
    <source>
        <dbReference type="Proteomes" id="UP000073492"/>
    </source>
</evidence>
<protein>
    <recommendedName>
        <fullName evidence="7">SAC domain-containing protein</fullName>
    </recommendedName>
</protein>
<feature type="region of interest" description="Disordered" evidence="1">
    <location>
        <begin position="816"/>
        <end position="872"/>
    </location>
</feature>
<dbReference type="PROSITE" id="PS51791">
    <property type="entry name" value="HSAC2"/>
    <property type="match status" value="1"/>
</dbReference>
<feature type="compositionally biased region" description="Acidic residues" evidence="1">
    <location>
        <begin position="135"/>
        <end position="154"/>
    </location>
</feature>
<dbReference type="InterPro" id="IPR034753">
    <property type="entry name" value="hSac2"/>
</dbReference>
<comment type="caution">
    <text evidence="5">The sequence shown here is derived from an EMBL/GenBank/DDBJ whole genome shotgun (WGS) entry which is preliminary data.</text>
</comment>
<keyword evidence="2" id="KW-0732">Signal</keyword>
<feature type="signal peptide" evidence="2">
    <location>
        <begin position="1"/>
        <end position="16"/>
    </location>
</feature>
<feature type="region of interest" description="Disordered" evidence="1">
    <location>
        <begin position="203"/>
        <end position="258"/>
    </location>
</feature>
<dbReference type="GO" id="GO:0043812">
    <property type="term" value="F:phosphatidylinositol-4-phosphate phosphatase activity"/>
    <property type="evidence" value="ECO:0007669"/>
    <property type="project" value="TreeGrafter"/>
</dbReference>
<sequence>MSGLAKKLFIFAAVDGLFLQPTGQRLATTDQSVGVKIEYGTNKTTAANEKADHEGSGLESHGIVGLLNLVTSSYLIAIVRRKEVASIRDCPVFLIRDVALIPLSSRAEAQNAISKAQAVQKGENVQVVTAQPPTDFEDAGEETETGSINEEPEDTQLPQKKKPEEEARALERPQEGKNTTIVKDVVQSKGKYGRFVSRWFSQNGSQANARREQGLSDAEAREHSTHEKQVQQEDYASPDTVPQDDGVQRQPDFQKGTSSTIEHLIPRILKTARLYFSSSGFYFSYDHDLSAALSRQTRNAEATPMWQRFDPLFFWNRHLMEPFANVGQDALVLPLMQGFVGQRAFTISQTDDQEGDVVTGADCTELTDLGKPLREAAKHDLLLTLISRRSVKRAGLRYLRRGIDDEGNVANSVETEQILSDQSWDLPGKIFSLVQTRGSMPLFFSQSPYSFKPTPVFFGSEATNQAAMKRHFAQMNGRYGEVYAASLVDKHGTEVSIGEKYEKGVKQLNEAGGINGKPVAFEWFDFHGACKGMRFENVSILLETLSGFLASSGWTVKQNGDNVSMQNGVLRTNCMDCLDRTNVVQSAVAGAALEHQLAELGLNINLKSDPKTQWFNTIWADNGDAISKQYAGTSALKGDFTRTRKRNWTGALTDFSLTLNRYYNNIFGDYFLQTNIDYFLGSNPQIFDDFETDMTSQDYALDMTSMRQNAIEMCVKVVVEEPGENPIGAWTLACPAQGNTLRTLPFEECVLLLTEVALYHCRIDWNTDKVGSFERVDLLDIQEIWQGAYVTSALGSSHLSETKNVGFVVRYADRGPQMRRTNTRSMSIATGPATQENDTKDQTKHEDSEANSSRILAFKALPPRPSPTKSGKDTLADLSELEAIRKVTADLQQTIANAFERDSDGKDRAPRVQEHDVISAADAKKSTGYVESIGYSLKKLVWS</sequence>
<dbReference type="InterPro" id="IPR002013">
    <property type="entry name" value="SAC_dom"/>
</dbReference>
<gene>
    <name evidence="5" type="ORF">AC579_3870</name>
</gene>
<dbReference type="PROSITE" id="PS50275">
    <property type="entry name" value="SAC"/>
    <property type="match status" value="1"/>
</dbReference>
<dbReference type="Pfam" id="PF12456">
    <property type="entry name" value="hSac2"/>
    <property type="match status" value="1"/>
</dbReference>
<proteinExistence type="predicted"/>
<accession>A0A139IS46</accession>
<evidence type="ECO:0000256" key="2">
    <source>
        <dbReference type="SAM" id="SignalP"/>
    </source>
</evidence>
<dbReference type="GO" id="GO:0005783">
    <property type="term" value="C:endoplasmic reticulum"/>
    <property type="evidence" value="ECO:0007669"/>
    <property type="project" value="TreeGrafter"/>
</dbReference>
<dbReference type="AlphaFoldDB" id="A0A139IS46"/>
<dbReference type="PANTHER" id="PTHR45662">
    <property type="entry name" value="PHOSPHATIDYLINOSITIDE PHOSPHATASE SAC1"/>
    <property type="match status" value="1"/>
</dbReference>
<evidence type="ECO:0000256" key="1">
    <source>
        <dbReference type="SAM" id="MobiDB-lite"/>
    </source>
</evidence>
<dbReference type="InterPro" id="IPR022158">
    <property type="entry name" value="Inositol_phosphatase"/>
</dbReference>
<evidence type="ECO:0000259" key="4">
    <source>
        <dbReference type="PROSITE" id="PS51791"/>
    </source>
</evidence>
<feature type="compositionally biased region" description="Basic and acidic residues" evidence="1">
    <location>
        <begin position="209"/>
        <end position="231"/>
    </location>
</feature>
<feature type="chain" id="PRO_5007297669" description="SAC domain-containing protein" evidence="2">
    <location>
        <begin position="17"/>
        <end position="943"/>
    </location>
</feature>
<dbReference type="OrthoDB" id="405996at2759"/>
<feature type="compositionally biased region" description="Polar residues" evidence="1">
    <location>
        <begin position="819"/>
        <end position="836"/>
    </location>
</feature>
<name>A0A139IS46_9PEZI</name>
<keyword evidence="6" id="KW-1185">Reference proteome</keyword>
<dbReference type="Proteomes" id="UP000073492">
    <property type="component" value="Unassembled WGS sequence"/>
</dbReference>
<feature type="domain" description="SAC" evidence="3">
    <location>
        <begin position="272"/>
        <end position="632"/>
    </location>
</feature>
<dbReference type="PANTHER" id="PTHR45662:SF7">
    <property type="entry name" value="SACI DOMAIN PROTEIN (AFU_ORTHOLOGUE AFUA_1G15890)"/>
    <property type="match status" value="1"/>
</dbReference>
<evidence type="ECO:0000259" key="3">
    <source>
        <dbReference type="PROSITE" id="PS50275"/>
    </source>
</evidence>
<feature type="domain" description="HSac2" evidence="4">
    <location>
        <begin position="701"/>
        <end position="856"/>
    </location>
</feature>
<dbReference type="GO" id="GO:0046856">
    <property type="term" value="P:phosphatidylinositol dephosphorylation"/>
    <property type="evidence" value="ECO:0007669"/>
    <property type="project" value="TreeGrafter"/>
</dbReference>